<dbReference type="HOGENOM" id="CLU_1086142_0_0_1"/>
<feature type="region of interest" description="Disordered" evidence="1">
    <location>
        <begin position="1"/>
        <end position="56"/>
    </location>
</feature>
<dbReference type="Proteomes" id="UP000002036">
    <property type="component" value="Chromosome H"/>
</dbReference>
<organism evidence="2 3">
    <name type="scientific">Lachancea thermotolerans (strain ATCC 56472 / CBS 6340 / NRRL Y-8284)</name>
    <name type="common">Yeast</name>
    <name type="synonym">Kluyveromyces thermotolerans</name>
    <dbReference type="NCBI Taxonomy" id="559295"/>
    <lineage>
        <taxon>Eukaryota</taxon>
        <taxon>Fungi</taxon>
        <taxon>Dikarya</taxon>
        <taxon>Ascomycota</taxon>
        <taxon>Saccharomycotina</taxon>
        <taxon>Saccharomycetes</taxon>
        <taxon>Saccharomycetales</taxon>
        <taxon>Saccharomycetaceae</taxon>
        <taxon>Lachancea</taxon>
    </lineage>
</organism>
<proteinExistence type="predicted"/>
<dbReference type="EMBL" id="CU928180">
    <property type="protein sequence ID" value="CAR30680.1"/>
    <property type="molecule type" value="Genomic_DNA"/>
</dbReference>
<evidence type="ECO:0000256" key="1">
    <source>
        <dbReference type="SAM" id="MobiDB-lite"/>
    </source>
</evidence>
<dbReference type="InParanoid" id="C5E3R9"/>
<keyword evidence="3" id="KW-1185">Reference proteome</keyword>
<dbReference type="GeneID" id="8294908"/>
<gene>
    <name evidence="2" type="ordered locus">KLTH0H15818g</name>
</gene>
<dbReference type="RefSeq" id="XP_002556542.1">
    <property type="nucleotide sequence ID" value="XM_002556496.1"/>
</dbReference>
<accession>C5E3R9</accession>
<dbReference type="AlphaFoldDB" id="C5E3R9"/>
<dbReference type="KEGG" id="lth:KLTH0H15818g"/>
<name>C5E3R9_LACTC</name>
<evidence type="ECO:0000313" key="2">
    <source>
        <dbReference type="EMBL" id="CAR30680.1"/>
    </source>
</evidence>
<sequence length="256" mass="28850">MAKSKQRSAKKSKGSVAQGRKSKGVLSTKSTNKTDDLNNARVSKPTTPIDESCSSTALTSENWPAAYLGNGDVLVDAIRSAASELEKTHLPSDIESFEMDADSQFHHYDVLDELLCEQVDPSLSVVPTPNSKDQGRLRTKTANTTLEWDPANSSKNIKWPLTAFEQHSWFKGLASRLCAIFPHTTVRLEANVSHWSGKLQYVSFAHKTSILNKHLLTKREPCWTIHEREYVVFVFLWIDARSLQQNSYKRCHCRTD</sequence>
<protein>
    <submittedName>
        <fullName evidence="2">KLTH0H15818p</fullName>
    </submittedName>
</protein>
<evidence type="ECO:0000313" key="3">
    <source>
        <dbReference type="Proteomes" id="UP000002036"/>
    </source>
</evidence>
<dbReference type="OrthoDB" id="4035996at2759"/>
<feature type="compositionally biased region" description="Basic residues" evidence="1">
    <location>
        <begin position="1"/>
        <end position="13"/>
    </location>
</feature>
<reference evidence="2 3" key="1">
    <citation type="journal article" date="2009" name="Genome Res.">
        <title>Comparative genomics of protoploid Saccharomycetaceae.</title>
        <authorList>
            <consortium name="The Genolevures Consortium"/>
            <person name="Souciet J.-L."/>
            <person name="Dujon B."/>
            <person name="Gaillardin C."/>
            <person name="Johnston M."/>
            <person name="Baret P.V."/>
            <person name="Cliften P."/>
            <person name="Sherman D.J."/>
            <person name="Weissenbach J."/>
            <person name="Westhof E."/>
            <person name="Wincker P."/>
            <person name="Jubin C."/>
            <person name="Poulain J."/>
            <person name="Barbe V."/>
            <person name="Segurens B."/>
            <person name="Artiguenave F."/>
            <person name="Anthouard V."/>
            <person name="Vacherie B."/>
            <person name="Val M.-E."/>
            <person name="Fulton R.S."/>
            <person name="Minx P."/>
            <person name="Wilson R."/>
            <person name="Durrens P."/>
            <person name="Jean G."/>
            <person name="Marck C."/>
            <person name="Martin T."/>
            <person name="Nikolski M."/>
            <person name="Rolland T."/>
            <person name="Seret M.-L."/>
            <person name="Casaregola S."/>
            <person name="Despons L."/>
            <person name="Fairhead C."/>
            <person name="Fischer G."/>
            <person name="Lafontaine I."/>
            <person name="Leh V."/>
            <person name="Lemaire M."/>
            <person name="de Montigny J."/>
            <person name="Neuveglise C."/>
            <person name="Thierry A."/>
            <person name="Blanc-Lenfle I."/>
            <person name="Bleykasten C."/>
            <person name="Diffels J."/>
            <person name="Fritsch E."/>
            <person name="Frangeul L."/>
            <person name="Goeffon A."/>
            <person name="Jauniaux N."/>
            <person name="Kachouri-Lafond R."/>
            <person name="Payen C."/>
            <person name="Potier S."/>
            <person name="Pribylova L."/>
            <person name="Ozanne C."/>
            <person name="Richard G.-F."/>
            <person name="Sacerdot C."/>
            <person name="Straub M.-L."/>
            <person name="Talla E."/>
        </authorList>
    </citation>
    <scope>NUCLEOTIDE SEQUENCE [LARGE SCALE GENOMIC DNA]</scope>
    <source>
        <strain evidence="3">ATCC 56472 / CBS 6340 / NRRL Y-8284</strain>
    </source>
</reference>